<reference evidence="4" key="1">
    <citation type="journal article" date="2019" name="Int. J. Syst. Evol. Microbiol.">
        <title>The Global Catalogue of Microorganisms (GCM) 10K type strain sequencing project: providing services to taxonomists for standard genome sequencing and annotation.</title>
        <authorList>
            <consortium name="The Broad Institute Genomics Platform"/>
            <consortium name="The Broad Institute Genome Sequencing Center for Infectious Disease"/>
            <person name="Wu L."/>
            <person name="Ma J."/>
        </authorList>
    </citation>
    <scope>NUCLEOTIDE SEQUENCE [LARGE SCALE GENOMIC DNA]</scope>
    <source>
        <strain evidence="4">JCM 30742</strain>
    </source>
</reference>
<evidence type="ECO:0000256" key="1">
    <source>
        <dbReference type="ARBA" id="ARBA00008791"/>
    </source>
</evidence>
<keyword evidence="4" id="KW-1185">Reference proteome</keyword>
<dbReference type="Pfam" id="PF00582">
    <property type="entry name" value="Usp"/>
    <property type="match status" value="1"/>
</dbReference>
<organism evidence="3 4">
    <name type="scientific">Arthrobacter ginkgonis</name>
    <dbReference type="NCBI Taxonomy" id="1630594"/>
    <lineage>
        <taxon>Bacteria</taxon>
        <taxon>Bacillati</taxon>
        <taxon>Actinomycetota</taxon>
        <taxon>Actinomycetes</taxon>
        <taxon>Micrococcales</taxon>
        <taxon>Micrococcaceae</taxon>
        <taxon>Arthrobacter</taxon>
    </lineage>
</organism>
<dbReference type="Gene3D" id="3.40.50.620">
    <property type="entry name" value="HUPs"/>
    <property type="match status" value="1"/>
</dbReference>
<dbReference type="EMBL" id="BAABEO010000001">
    <property type="protein sequence ID" value="GAA3666211.1"/>
    <property type="molecule type" value="Genomic_DNA"/>
</dbReference>
<dbReference type="InterPro" id="IPR014729">
    <property type="entry name" value="Rossmann-like_a/b/a_fold"/>
</dbReference>
<dbReference type="PANTHER" id="PTHR46268:SF6">
    <property type="entry name" value="UNIVERSAL STRESS PROTEIN UP12"/>
    <property type="match status" value="1"/>
</dbReference>
<comment type="caution">
    <text evidence="3">The sequence shown here is derived from an EMBL/GenBank/DDBJ whole genome shotgun (WGS) entry which is preliminary data.</text>
</comment>
<evidence type="ECO:0000313" key="4">
    <source>
        <dbReference type="Proteomes" id="UP001500752"/>
    </source>
</evidence>
<sequence>MDNGTPPRIVVGVDGSASSIEALKQAQRIAQGLGAHIEATACWEAPRMEEEYAAMGIKGFEERAQRTLNEALTAAYGPDLPGNVSPKLQEGSPRPTLIEASKNAVMLVLGRRGHGGFHGLLIGSVSSACIARAHCPVLVVHALPGTSKHQAPAAPAALPED</sequence>
<name>A0ABP7BR20_9MICC</name>
<dbReference type="RefSeq" id="WP_345147703.1">
    <property type="nucleotide sequence ID" value="NZ_BAABEO010000001.1"/>
</dbReference>
<accession>A0ABP7BR20</accession>
<dbReference type="SUPFAM" id="SSF52402">
    <property type="entry name" value="Adenine nucleotide alpha hydrolases-like"/>
    <property type="match status" value="1"/>
</dbReference>
<feature type="domain" description="UspA" evidence="2">
    <location>
        <begin position="8"/>
        <end position="141"/>
    </location>
</feature>
<gene>
    <name evidence="3" type="ORF">GCM10023081_01290</name>
</gene>
<dbReference type="InterPro" id="IPR006016">
    <property type="entry name" value="UspA"/>
</dbReference>
<comment type="similarity">
    <text evidence="1">Belongs to the universal stress protein A family.</text>
</comment>
<dbReference type="Proteomes" id="UP001500752">
    <property type="component" value="Unassembled WGS sequence"/>
</dbReference>
<dbReference type="InterPro" id="IPR006015">
    <property type="entry name" value="Universal_stress_UspA"/>
</dbReference>
<protein>
    <submittedName>
        <fullName evidence="3">Universal stress protein</fullName>
    </submittedName>
</protein>
<evidence type="ECO:0000313" key="3">
    <source>
        <dbReference type="EMBL" id="GAA3666211.1"/>
    </source>
</evidence>
<evidence type="ECO:0000259" key="2">
    <source>
        <dbReference type="Pfam" id="PF00582"/>
    </source>
</evidence>
<dbReference type="PANTHER" id="PTHR46268">
    <property type="entry name" value="STRESS RESPONSE PROTEIN NHAX"/>
    <property type="match status" value="1"/>
</dbReference>
<proteinExistence type="inferred from homology"/>
<dbReference type="PRINTS" id="PR01438">
    <property type="entry name" value="UNVRSLSTRESS"/>
</dbReference>